<accession>A0A158PCE8</accession>
<comment type="similarity">
    <text evidence="1">Belongs to the PC-esterase family.</text>
</comment>
<dbReference type="PANTHER" id="PTHR14469">
    <property type="entry name" value="SARCOMA ANTIGEN NY-SAR-23"/>
    <property type="match status" value="1"/>
</dbReference>
<dbReference type="WBParaSite" id="ACAC_0001239901-mRNA-1">
    <property type="protein sequence ID" value="ACAC_0001239901-mRNA-1"/>
    <property type="gene ID" value="ACAC_0001239901"/>
</dbReference>
<sequence>MRVEISKLEEAYRHVVGSQWCELLRTIRGYAPSVLSISFTFASDMQLVNDFYTGAQQVALNNDLFATNFRPDIPVIPLNVEKAVSRIISDIKTLAAGGLSYPVCGFCIRIGMIFFRMCGDCYWQKQALSNVEQAAPRCEAVLKSSKCKADGSAVLAFPYDSKFVKILLKDVHIMTIGDSIMRGIYKDLIAMLHGDELVKDIHLKTKTESSFFGDRQVDLSFFAQERAFLEMCSTGEFPDVLLINSCLWDITRASMMIRRLRLMMPATTQVIWLNMPWPIPVDTPSLVNRADNINTRHLSRMLVVDANFRASQLFRAAGYDVLDLAFYMRNQALYSYRSAEEACSSDMWKNWATRSLVESDISTLPENRSALGSFPEIIQAQAFPKVAEYTKNGLNQEVTLLVDEDPIAVMKGRECPHGTVG</sequence>
<evidence type="ECO:0000256" key="1">
    <source>
        <dbReference type="ARBA" id="ARBA00037957"/>
    </source>
</evidence>
<dbReference type="STRING" id="6313.A0A158PCE8"/>
<evidence type="ECO:0000313" key="3">
    <source>
        <dbReference type="WBParaSite" id="ACAC_0001239901-mRNA-1"/>
    </source>
</evidence>
<protein>
    <submittedName>
        <fullName evidence="3">SGNH domain-containing protein</fullName>
    </submittedName>
</protein>
<dbReference type="AlphaFoldDB" id="A0A158PCE8"/>
<dbReference type="Proteomes" id="UP000035642">
    <property type="component" value="Unassembled WGS sequence"/>
</dbReference>
<organism evidence="2 3">
    <name type="scientific">Angiostrongylus cantonensis</name>
    <name type="common">Rat lungworm</name>
    <dbReference type="NCBI Taxonomy" id="6313"/>
    <lineage>
        <taxon>Eukaryota</taxon>
        <taxon>Metazoa</taxon>
        <taxon>Ecdysozoa</taxon>
        <taxon>Nematoda</taxon>
        <taxon>Chromadorea</taxon>
        <taxon>Rhabditida</taxon>
        <taxon>Rhabditina</taxon>
        <taxon>Rhabditomorpha</taxon>
        <taxon>Strongyloidea</taxon>
        <taxon>Metastrongylidae</taxon>
        <taxon>Angiostrongylus</taxon>
    </lineage>
</organism>
<reference evidence="2" key="1">
    <citation type="submission" date="2012-09" db="EMBL/GenBank/DDBJ databases">
        <authorList>
            <person name="Martin A.A."/>
        </authorList>
    </citation>
    <scope>NUCLEOTIDE SEQUENCE</scope>
</reference>
<keyword evidence="2" id="KW-1185">Reference proteome</keyword>
<dbReference type="PANTHER" id="PTHR14469:SF0">
    <property type="entry name" value="FAMILY WITH SEQUENCE SIMILARITY 113"/>
    <property type="match status" value="1"/>
</dbReference>
<reference evidence="3" key="2">
    <citation type="submission" date="2016-04" db="UniProtKB">
        <authorList>
            <consortium name="WormBaseParasite"/>
        </authorList>
    </citation>
    <scope>IDENTIFICATION</scope>
</reference>
<evidence type="ECO:0000313" key="2">
    <source>
        <dbReference type="Proteomes" id="UP000035642"/>
    </source>
</evidence>
<proteinExistence type="inferred from homology"/>
<name>A0A158PCE8_ANGCA</name>